<evidence type="ECO:0000313" key="2">
    <source>
        <dbReference type="Proteomes" id="UP000182841"/>
    </source>
</evidence>
<gene>
    <name evidence="1" type="ORF">SAMN05421870_1021</name>
</gene>
<feature type="non-terminal residue" evidence="1">
    <location>
        <position position="28"/>
    </location>
</feature>
<keyword evidence="2" id="KW-1185">Reference proteome</keyword>
<dbReference type="Pfam" id="PF10935">
    <property type="entry name" value="DUF2637"/>
    <property type="match status" value="1"/>
</dbReference>
<dbReference type="AlphaFoldDB" id="A0A1H9PGG5"/>
<accession>A0A1H9PGG5</accession>
<name>A0A1H9PGG5_9ACTN</name>
<dbReference type="Proteomes" id="UP000182841">
    <property type="component" value="Unassembled WGS sequence"/>
</dbReference>
<organism evidence="1 2">
    <name type="scientific">Streptomyces qinglanensis</name>
    <dbReference type="NCBI Taxonomy" id="943816"/>
    <lineage>
        <taxon>Bacteria</taxon>
        <taxon>Bacillati</taxon>
        <taxon>Actinomycetota</taxon>
        <taxon>Actinomycetes</taxon>
        <taxon>Kitasatosporales</taxon>
        <taxon>Streptomycetaceae</taxon>
        <taxon>Streptomyces</taxon>
    </lineage>
</organism>
<dbReference type="InterPro" id="IPR021235">
    <property type="entry name" value="DUF2637"/>
</dbReference>
<dbReference type="STRING" id="943816.AN217_01825"/>
<proteinExistence type="predicted"/>
<reference evidence="2" key="1">
    <citation type="submission" date="2016-10" db="EMBL/GenBank/DDBJ databases">
        <authorList>
            <person name="Varghese N."/>
            <person name="Submissions S."/>
        </authorList>
    </citation>
    <scope>NUCLEOTIDE SEQUENCE [LARGE SCALE GENOMIC DNA]</scope>
    <source>
        <strain evidence="2">CGMCC 4.6825</strain>
    </source>
</reference>
<protein>
    <submittedName>
        <fullName evidence="1">Uncharacterized protein</fullName>
    </submittedName>
</protein>
<evidence type="ECO:0000313" key="1">
    <source>
        <dbReference type="EMBL" id="SER47301.1"/>
    </source>
</evidence>
<dbReference type="EMBL" id="FOGO01000002">
    <property type="protein sequence ID" value="SER47301.1"/>
    <property type="molecule type" value="Genomic_DNA"/>
</dbReference>
<sequence length="28" mass="2997">MRAHLARVDAVLVQAVIAAALSFAHLHD</sequence>
<dbReference type="RefSeq" id="WP_244905663.1">
    <property type="nucleotide sequence ID" value="NZ_FOGO01000002.1"/>
</dbReference>